<sequence>MAMKQYKRDLEGMEECRRDGMRMLARGVSQAEVARHLGVSRQAASSWAKKLAESPQAWRQRPLGRPAGLNEAQRRSLRKTLFVGPTKRESPSGWWTLALVSQLIERKFGVAFGVPNVHRTLREMGIRLRGPAAPRKRSPARRPPEGGT</sequence>
<dbReference type="EMBL" id="CP044065">
    <property type="protein sequence ID" value="QET02543.1"/>
    <property type="molecule type" value="Genomic_DNA"/>
</dbReference>
<name>A0A5P2H4V1_9BURK</name>
<evidence type="ECO:0000259" key="2">
    <source>
        <dbReference type="Pfam" id="PF13518"/>
    </source>
</evidence>
<proteinExistence type="predicted"/>
<dbReference type="Pfam" id="PF13592">
    <property type="entry name" value="HTH_33"/>
    <property type="match status" value="1"/>
</dbReference>
<dbReference type="OrthoDB" id="9032660at2"/>
<gene>
    <name evidence="4" type="ORF">FOB72_11180</name>
</gene>
<organism evidence="4 5">
    <name type="scientific">Cupriavidus pauculus</name>
    <dbReference type="NCBI Taxonomy" id="82633"/>
    <lineage>
        <taxon>Bacteria</taxon>
        <taxon>Pseudomonadati</taxon>
        <taxon>Pseudomonadota</taxon>
        <taxon>Betaproteobacteria</taxon>
        <taxon>Burkholderiales</taxon>
        <taxon>Burkholderiaceae</taxon>
        <taxon>Cupriavidus</taxon>
    </lineage>
</organism>
<feature type="region of interest" description="Disordered" evidence="1">
    <location>
        <begin position="128"/>
        <end position="148"/>
    </location>
</feature>
<dbReference type="RefSeq" id="WP_150372574.1">
    <property type="nucleotide sequence ID" value="NZ_CP044065.1"/>
</dbReference>
<feature type="region of interest" description="Disordered" evidence="1">
    <location>
        <begin position="50"/>
        <end position="77"/>
    </location>
</feature>
<dbReference type="InterPro" id="IPR055247">
    <property type="entry name" value="InsJ-like_HTH"/>
</dbReference>
<dbReference type="AlphaFoldDB" id="A0A5P2H4V1"/>
<feature type="domain" description="Winged helix-turn helix" evidence="3">
    <location>
        <begin position="94"/>
        <end position="132"/>
    </location>
</feature>
<evidence type="ECO:0000256" key="1">
    <source>
        <dbReference type="SAM" id="MobiDB-lite"/>
    </source>
</evidence>
<protein>
    <submittedName>
        <fullName evidence="4">Helix-turn-helix domain-containing protein</fullName>
    </submittedName>
</protein>
<dbReference type="InterPro" id="IPR025959">
    <property type="entry name" value="Winged_HTH_dom"/>
</dbReference>
<evidence type="ECO:0000313" key="5">
    <source>
        <dbReference type="Proteomes" id="UP000322822"/>
    </source>
</evidence>
<feature type="domain" description="Insertion element IS150 protein InsJ-like helix-turn-helix" evidence="2">
    <location>
        <begin position="22"/>
        <end position="66"/>
    </location>
</feature>
<dbReference type="Proteomes" id="UP000322822">
    <property type="component" value="Chromosome 1"/>
</dbReference>
<dbReference type="SUPFAM" id="SSF46689">
    <property type="entry name" value="Homeodomain-like"/>
    <property type="match status" value="1"/>
</dbReference>
<dbReference type="InterPro" id="IPR009057">
    <property type="entry name" value="Homeodomain-like_sf"/>
</dbReference>
<accession>A0A5P2H4V1</accession>
<evidence type="ECO:0000259" key="3">
    <source>
        <dbReference type="Pfam" id="PF13592"/>
    </source>
</evidence>
<evidence type="ECO:0000313" key="4">
    <source>
        <dbReference type="EMBL" id="QET02543.1"/>
    </source>
</evidence>
<reference evidence="4 5" key="1">
    <citation type="submission" date="2019-09" db="EMBL/GenBank/DDBJ databases">
        <title>FDA dAtabase for Regulatory Grade micrObial Sequences (FDA-ARGOS): Supporting development and validation of Infectious Disease Dx tests.</title>
        <authorList>
            <person name="Sciortino C."/>
            <person name="Tallon L."/>
            <person name="Sadzewicz L."/>
            <person name="Vavikolanu K."/>
            <person name="Mehta A."/>
            <person name="Aluvathingal J."/>
            <person name="Nadendla S."/>
            <person name="Nandy P."/>
            <person name="Geyer C."/>
            <person name="Yan Y."/>
            <person name="Sichtig H."/>
        </authorList>
    </citation>
    <scope>NUCLEOTIDE SEQUENCE [LARGE SCALE GENOMIC DNA]</scope>
    <source>
        <strain evidence="4 5">FDAARGOS_664</strain>
    </source>
</reference>
<dbReference type="Pfam" id="PF13518">
    <property type="entry name" value="HTH_28"/>
    <property type="match status" value="1"/>
</dbReference>